<dbReference type="InParanoid" id="A0A024G727"/>
<name>A0A024G727_9STRA</name>
<accession>A0A024G727</accession>
<evidence type="ECO:0000313" key="2">
    <source>
        <dbReference type="EMBL" id="CCI42553.1"/>
    </source>
</evidence>
<dbReference type="Gene3D" id="1.25.40.10">
    <property type="entry name" value="Tetratricopeptide repeat domain"/>
    <property type="match status" value="1"/>
</dbReference>
<comment type="caution">
    <text evidence="2">The sequence shown here is derived from an EMBL/GenBank/DDBJ whole genome shotgun (WGS) entry which is preliminary data.</text>
</comment>
<gene>
    <name evidence="2" type="ORF">BN9_033370</name>
</gene>
<dbReference type="EMBL" id="CAIX01000035">
    <property type="protein sequence ID" value="CCI42553.1"/>
    <property type="molecule type" value="Genomic_DNA"/>
</dbReference>
<dbReference type="Proteomes" id="UP000053237">
    <property type="component" value="Unassembled WGS sequence"/>
</dbReference>
<protein>
    <recommendedName>
        <fullName evidence="4">MalT-like TPR region domain-containing protein</fullName>
    </recommendedName>
</protein>
<feature type="compositionally biased region" description="Polar residues" evidence="1">
    <location>
        <begin position="299"/>
        <end position="325"/>
    </location>
</feature>
<dbReference type="InterPro" id="IPR019734">
    <property type="entry name" value="TPR_rpt"/>
</dbReference>
<keyword evidence="3" id="KW-1185">Reference proteome</keyword>
<feature type="region of interest" description="Disordered" evidence="1">
    <location>
        <begin position="1"/>
        <end position="26"/>
    </location>
</feature>
<dbReference type="SUPFAM" id="SSF48452">
    <property type="entry name" value="TPR-like"/>
    <property type="match status" value="1"/>
</dbReference>
<dbReference type="PANTHER" id="PTHR21581">
    <property type="entry name" value="D-ALANYL-D-ALANINE CARBOXYPEPTIDASE"/>
    <property type="match status" value="1"/>
</dbReference>
<dbReference type="SMART" id="SM00028">
    <property type="entry name" value="TPR"/>
    <property type="match status" value="2"/>
</dbReference>
<evidence type="ECO:0000256" key="1">
    <source>
        <dbReference type="SAM" id="MobiDB-lite"/>
    </source>
</evidence>
<dbReference type="STRING" id="65357.A0A024G727"/>
<reference evidence="2 3" key="1">
    <citation type="submission" date="2012-05" db="EMBL/GenBank/DDBJ databases">
        <title>Recombination and specialization in a pathogen metapopulation.</title>
        <authorList>
            <person name="Gardiner A."/>
            <person name="Kemen E."/>
            <person name="Schultz-Larsen T."/>
            <person name="MacLean D."/>
            <person name="Van Oosterhout C."/>
            <person name="Jones J.D.G."/>
        </authorList>
    </citation>
    <scope>NUCLEOTIDE SEQUENCE [LARGE SCALE GENOMIC DNA]</scope>
    <source>
        <strain evidence="2 3">Ac Nc2</strain>
    </source>
</reference>
<evidence type="ECO:0008006" key="4">
    <source>
        <dbReference type="Google" id="ProtNLM"/>
    </source>
</evidence>
<proteinExistence type="predicted"/>
<dbReference type="PANTHER" id="PTHR21581:SF6">
    <property type="entry name" value="TRAFFICKING PROTEIN PARTICLE COMPLEX SUBUNIT 12"/>
    <property type="match status" value="1"/>
</dbReference>
<feature type="region of interest" description="Disordered" evidence="1">
    <location>
        <begin position="298"/>
        <end position="325"/>
    </location>
</feature>
<dbReference type="OrthoDB" id="428342at2759"/>
<evidence type="ECO:0000313" key="3">
    <source>
        <dbReference type="Proteomes" id="UP000053237"/>
    </source>
</evidence>
<feature type="compositionally biased region" description="Polar residues" evidence="1">
    <location>
        <begin position="14"/>
        <end position="26"/>
    </location>
</feature>
<organism evidence="2 3">
    <name type="scientific">Albugo candida</name>
    <dbReference type="NCBI Taxonomy" id="65357"/>
    <lineage>
        <taxon>Eukaryota</taxon>
        <taxon>Sar</taxon>
        <taxon>Stramenopiles</taxon>
        <taxon>Oomycota</taxon>
        <taxon>Peronosporomycetes</taxon>
        <taxon>Albuginales</taxon>
        <taxon>Albuginaceae</taxon>
        <taxon>Albugo</taxon>
    </lineage>
</organism>
<sequence length="748" mass="84365">MQFAQQTSEEESNDLLTIDQSENPSESSIPAFLLSASLDKDYNREICSAALYDSMDPFATLAAPVIHEFESITCDPDSELTEEKFKSSELDRMEIFAENETTAAAVLFSPSDKTDNDPFSAIPLRQGEEINSLSNISEVVEDSFNSSSLLFTSPITNASEDPFQELIQNYAERELNFPDVSDLKVEITECEGSTITQNSESVLASTQIDSLQNNISPMFPVVRNSETLNDTNNASTAHPDEGNLQSISAKIYSNISSGFSPASMPFLKYGDNMTSQSFQSAAAPGYGTQPLEKRDNVRRNSMTSPTNKMLSKKPNANASPASPTTMRISSSRVLIEVKSVDELLENFWNTLHDDDLSYFGQGQSQTSSPHDFNIDDLPNEPRSLELLCRQRRCKSLMKKAKRILQDELESEQTLEAKSWYLAALIKEGFYDEAETVLHQFGDLRELQRRSHTLQLQTQTGRKCSNTYLIMRLRSLEATLCKYREDAEGYEKKLCTLIMEISNAILEKKTKQVFDVDEDEAELWLQVTQFTLIHHALHEQRYSLALRLCSTLRVEKIKTVPEQIIVLSRIGRIYMQLGDIESAEILFKHVSVLSEKLSSDEKQPGHPQVLMNKGLLLLSRDNIQEAIHTFRSILHLGLAEGKAQNDKWSNTILPDEDLMLEQGELICAAVNNYAICALYSCDVHGAVTMLERMIRLCPLRFLNEVVVFNLSSLYDLIYDNANSTNRKEMLKRIADLYNLEHIDAAAFRI</sequence>
<dbReference type="InterPro" id="IPR011990">
    <property type="entry name" value="TPR-like_helical_dom_sf"/>
</dbReference>
<dbReference type="AlphaFoldDB" id="A0A024G727"/>